<dbReference type="NCBIfam" id="NF010006">
    <property type="entry name" value="PRK13479.1"/>
    <property type="match status" value="1"/>
</dbReference>
<evidence type="ECO:0000256" key="6">
    <source>
        <dbReference type="ARBA" id="ARBA00049460"/>
    </source>
</evidence>
<feature type="modified residue" description="N6-(pyridoxal phosphate)lysine" evidence="7 9">
    <location>
        <position position="196"/>
    </location>
</feature>
<protein>
    <recommendedName>
        <fullName evidence="7">2-aminoethylphosphonate--pyruvate transaminase</fullName>
        <ecNumber evidence="7">2.6.1.37</ecNumber>
    </recommendedName>
    <alternativeName>
        <fullName evidence="7">2-aminoethylphosphonate aminotransferase</fullName>
    </alternativeName>
    <alternativeName>
        <fullName evidence="7">AEP transaminase</fullName>
        <shortName evidence="7">AEPT</shortName>
    </alternativeName>
</protein>
<evidence type="ECO:0000256" key="9">
    <source>
        <dbReference type="PIRSR" id="PIRSR000524-50"/>
    </source>
</evidence>
<evidence type="ECO:0000259" key="10">
    <source>
        <dbReference type="Pfam" id="PF00266"/>
    </source>
</evidence>
<dbReference type="InterPro" id="IPR000192">
    <property type="entry name" value="Aminotrans_V_dom"/>
</dbReference>
<dbReference type="OrthoDB" id="9766472at2"/>
<dbReference type="PANTHER" id="PTHR42778">
    <property type="entry name" value="2-AMINOETHYLPHOSPHONATE--PYRUVATE TRANSAMINASE"/>
    <property type="match status" value="1"/>
</dbReference>
<dbReference type="InterPro" id="IPR015421">
    <property type="entry name" value="PyrdxlP-dep_Trfase_major"/>
</dbReference>
<comment type="function">
    <text evidence="7">Involved in phosphonate degradation.</text>
</comment>
<sequence>MSTKYNEYFLLTPGPLSTSDSVKEVMLKDWCTWDDDYNLEVVQKIRKGLVALAGADTDYTAVLMQGSGTASVESVLGSVMDENSKLLVVDNGAYGARIAEITGYLKIPTQVIELGEQGVPDAQAIDALLAADASITHVAMVHCETTTGMLNPLEAVTKVVKQKGRIMIVDAMSSFGGIPIDVQGLGIDFLISSANKCIQGVPGFGLVIARKQALEECQGRARSLALDLYAQWKCMEDNHGKWRFTSPTHTVRAFDQAMSELDQEGGVAKRHQRYIKNQTILVEGMQALGFKCLLDRSLHSPIITSFLSPNHKDYQFKTFYEKLKEQGFVIYPGKVSNADCFRIGTIGHVFPQDIEQLIVAVEKAMYWQRA</sequence>
<keyword evidence="12" id="KW-1185">Reference proteome</keyword>
<dbReference type="PIRSF" id="PIRSF000524">
    <property type="entry name" value="SPT"/>
    <property type="match status" value="1"/>
</dbReference>
<keyword evidence="2 7" id="KW-0032">Aminotransferase</keyword>
<evidence type="ECO:0000256" key="4">
    <source>
        <dbReference type="ARBA" id="ARBA00022898"/>
    </source>
</evidence>
<dbReference type="HAMAP" id="MF_01376">
    <property type="entry name" value="PhnW_aminotrans_5"/>
    <property type="match status" value="1"/>
</dbReference>
<comment type="cofactor">
    <cofactor evidence="1 7 9">
        <name>pyridoxal 5'-phosphate</name>
        <dbReference type="ChEBI" id="CHEBI:597326"/>
    </cofactor>
</comment>
<dbReference type="Pfam" id="PF00266">
    <property type="entry name" value="Aminotran_5"/>
    <property type="match status" value="1"/>
</dbReference>
<dbReference type="EMBL" id="QNSE01000016">
    <property type="protein sequence ID" value="RBP79038.1"/>
    <property type="molecule type" value="Genomic_DNA"/>
</dbReference>
<dbReference type="PANTHER" id="PTHR42778:SF1">
    <property type="entry name" value="2-AMINOETHYLPHOSPHONATE--PYRUVATE TRANSAMINASE"/>
    <property type="match status" value="1"/>
</dbReference>
<evidence type="ECO:0000313" key="11">
    <source>
        <dbReference type="EMBL" id="RBP79038.1"/>
    </source>
</evidence>
<keyword evidence="3 7" id="KW-0808">Transferase</keyword>
<dbReference type="Proteomes" id="UP000252792">
    <property type="component" value="Unassembled WGS sequence"/>
</dbReference>
<organism evidence="11 12">
    <name type="scientific">Marinomonas rhizomae</name>
    <dbReference type="NCBI Taxonomy" id="491948"/>
    <lineage>
        <taxon>Bacteria</taxon>
        <taxon>Pseudomonadati</taxon>
        <taxon>Pseudomonadota</taxon>
        <taxon>Gammaproteobacteria</taxon>
        <taxon>Oceanospirillales</taxon>
        <taxon>Oceanospirillaceae</taxon>
        <taxon>Marinomonas</taxon>
    </lineage>
</organism>
<evidence type="ECO:0000256" key="2">
    <source>
        <dbReference type="ARBA" id="ARBA00022576"/>
    </source>
</evidence>
<dbReference type="SUPFAM" id="SSF53383">
    <property type="entry name" value="PLP-dependent transferases"/>
    <property type="match status" value="1"/>
</dbReference>
<gene>
    <name evidence="7" type="primary">phnW</name>
    <name evidence="11" type="ORF">DFP80_11664</name>
</gene>
<dbReference type="RefSeq" id="WP_113918263.1">
    <property type="nucleotide sequence ID" value="NZ_QNSE01000016.1"/>
</dbReference>
<accession>A0A366IZ99</accession>
<keyword evidence="4 7" id="KW-0663">Pyridoxal phosphate</keyword>
<evidence type="ECO:0000256" key="8">
    <source>
        <dbReference type="PIRSR" id="PIRSR000524-1"/>
    </source>
</evidence>
<evidence type="ECO:0000313" key="12">
    <source>
        <dbReference type="Proteomes" id="UP000252792"/>
    </source>
</evidence>
<dbReference type="GO" id="GO:0047304">
    <property type="term" value="F:2-aminoethylphosphonate-pyruvate transaminase activity"/>
    <property type="evidence" value="ECO:0007669"/>
    <property type="project" value="UniProtKB-UniRule"/>
</dbReference>
<dbReference type="AlphaFoldDB" id="A0A366IZ99"/>
<dbReference type="NCBIfam" id="TIGR02326">
    <property type="entry name" value="transamin_PhnW"/>
    <property type="match status" value="1"/>
</dbReference>
<dbReference type="Gene3D" id="3.40.640.10">
    <property type="entry name" value="Type I PLP-dependent aspartate aminotransferase-like (Major domain)"/>
    <property type="match status" value="1"/>
</dbReference>
<proteinExistence type="inferred from homology"/>
<evidence type="ECO:0000256" key="7">
    <source>
        <dbReference type="HAMAP-Rule" id="MF_01376"/>
    </source>
</evidence>
<feature type="domain" description="Aminotransferase class V" evidence="10">
    <location>
        <begin position="41"/>
        <end position="329"/>
    </location>
</feature>
<evidence type="ECO:0000256" key="3">
    <source>
        <dbReference type="ARBA" id="ARBA00022679"/>
    </source>
</evidence>
<dbReference type="EC" id="2.6.1.37" evidence="7"/>
<dbReference type="NCBIfam" id="TIGR03301">
    <property type="entry name" value="PhnW-AepZ"/>
    <property type="match status" value="1"/>
</dbReference>
<dbReference type="InterPro" id="IPR015422">
    <property type="entry name" value="PyrdxlP-dep_Trfase_small"/>
</dbReference>
<comment type="catalytic activity">
    <reaction evidence="6 7">
        <text>(2-aminoethyl)phosphonate + pyruvate = phosphonoacetaldehyde + L-alanine</text>
        <dbReference type="Rhea" id="RHEA:17021"/>
        <dbReference type="ChEBI" id="CHEBI:15361"/>
        <dbReference type="ChEBI" id="CHEBI:57418"/>
        <dbReference type="ChEBI" id="CHEBI:57972"/>
        <dbReference type="ChEBI" id="CHEBI:58383"/>
        <dbReference type="EC" id="2.6.1.37"/>
    </reaction>
</comment>
<name>A0A366IZ99_9GAMM</name>
<evidence type="ECO:0000256" key="5">
    <source>
        <dbReference type="ARBA" id="ARBA00023317"/>
    </source>
</evidence>
<dbReference type="InterPro" id="IPR012703">
    <property type="entry name" value="NH2EtPonate_pyrv_transaminase"/>
</dbReference>
<comment type="caution">
    <text evidence="11">The sequence shown here is derived from an EMBL/GenBank/DDBJ whole genome shotgun (WGS) entry which is preliminary data.</text>
</comment>
<dbReference type="GO" id="GO:0019700">
    <property type="term" value="P:organic phosphonate catabolic process"/>
    <property type="evidence" value="ECO:0007669"/>
    <property type="project" value="UniProtKB-UniRule"/>
</dbReference>
<dbReference type="InterPro" id="IPR015424">
    <property type="entry name" value="PyrdxlP-dep_Trfase"/>
</dbReference>
<keyword evidence="5 7" id="KW-0670">Pyruvate</keyword>
<dbReference type="Gene3D" id="3.90.1150.10">
    <property type="entry name" value="Aspartate Aminotransferase, domain 1"/>
    <property type="match status" value="1"/>
</dbReference>
<dbReference type="InterPro" id="IPR024169">
    <property type="entry name" value="SP_NH2Trfase/AEP_transaminase"/>
</dbReference>
<evidence type="ECO:0000256" key="1">
    <source>
        <dbReference type="ARBA" id="ARBA00001933"/>
    </source>
</evidence>
<feature type="binding site" evidence="8">
    <location>
        <position position="342"/>
    </location>
    <ligand>
        <name>substrate</name>
    </ligand>
</feature>
<comment type="similarity">
    <text evidence="7">Belongs to the class-V pyridoxal-phosphate-dependent aminotransferase family. PhnW subfamily.</text>
</comment>
<reference evidence="11 12" key="1">
    <citation type="submission" date="2018-06" db="EMBL/GenBank/DDBJ databases">
        <title>Genomic Encyclopedia of Type Strains, Phase III (KMG-III): the genomes of soil and plant-associated and newly described type strains.</title>
        <authorList>
            <person name="Whitman W."/>
        </authorList>
    </citation>
    <scope>NUCLEOTIDE SEQUENCE [LARGE SCALE GENOMIC DNA]</scope>
    <source>
        <strain evidence="11 12">CECT 7377</strain>
    </source>
</reference>
<comment type="subunit">
    <text evidence="7">Homodimer.</text>
</comment>